<feature type="region of interest" description="Disordered" evidence="1">
    <location>
        <begin position="654"/>
        <end position="759"/>
    </location>
</feature>
<feature type="region of interest" description="Disordered" evidence="1">
    <location>
        <begin position="1212"/>
        <end position="1576"/>
    </location>
</feature>
<feature type="compositionally biased region" description="Basic and acidic residues" evidence="1">
    <location>
        <begin position="851"/>
        <end position="864"/>
    </location>
</feature>
<feature type="compositionally biased region" description="Basic and acidic residues" evidence="1">
    <location>
        <begin position="1173"/>
        <end position="1196"/>
    </location>
</feature>
<feature type="compositionally biased region" description="Basic and acidic residues" evidence="1">
    <location>
        <begin position="555"/>
        <end position="568"/>
    </location>
</feature>
<feature type="compositionally biased region" description="Basic and acidic residues" evidence="1">
    <location>
        <begin position="459"/>
        <end position="469"/>
    </location>
</feature>
<feature type="compositionally biased region" description="Low complexity" evidence="1">
    <location>
        <begin position="203"/>
        <end position="219"/>
    </location>
</feature>
<gene>
    <name evidence="2" type="ORF">EJ06DRAFT_62897</name>
</gene>
<feature type="region of interest" description="Disordered" evidence="1">
    <location>
        <begin position="1071"/>
        <end position="1097"/>
    </location>
</feature>
<feature type="region of interest" description="Disordered" evidence="1">
    <location>
        <begin position="974"/>
        <end position="1020"/>
    </location>
</feature>
<feature type="compositionally biased region" description="Basic and acidic residues" evidence="1">
    <location>
        <begin position="1325"/>
        <end position="1335"/>
    </location>
</feature>
<feature type="compositionally biased region" description="Basic and acidic residues" evidence="1">
    <location>
        <begin position="32"/>
        <end position="55"/>
    </location>
</feature>
<feature type="compositionally biased region" description="Basic and acidic residues" evidence="1">
    <location>
        <begin position="389"/>
        <end position="400"/>
    </location>
</feature>
<feature type="compositionally biased region" description="Basic and acidic residues" evidence="1">
    <location>
        <begin position="1244"/>
        <end position="1257"/>
    </location>
</feature>
<dbReference type="EMBL" id="ML996697">
    <property type="protein sequence ID" value="KAF2399715.1"/>
    <property type="molecule type" value="Genomic_DNA"/>
</dbReference>
<feature type="compositionally biased region" description="Basic and acidic residues" evidence="1">
    <location>
        <begin position="872"/>
        <end position="885"/>
    </location>
</feature>
<feature type="region of interest" description="Disordered" evidence="1">
    <location>
        <begin position="449"/>
        <end position="472"/>
    </location>
</feature>
<sequence>MAALRMPRRPAGQETLKPAGQEHSSIASEQAMEPKPRENGKGVEEGISKSLKVAEEAESSPVATKAQERERAEGTARALVLTPAKSTGGRPLENRERGKAILSTAVAEVMNSSWGTTMRELLDDMGPRVAPQLEEEESLRHAELMRELAAKGVARIPTGEGTTTTAQEGSEESYSNTSQVVDEAASTRVSELTGELEAKASKAPEAVETTKAPEPAEEAATAKAVIASVSTNEGGRALDIADKMKKVLLSWDLGAIANSSLDPLQFSNRLKALLPLDRVPVTKPPPMSDEMEAVVSPTVTEKARSLWDGKRATELPATGAAELRTREAGTTKAAETTVKDAEPARTAEGPSKPTGTAQPAEQLAMQPVASETAKEPAKQAETAKAVEGLSKRPNDTRPTEAAEASSSPKAKGEVFPLPMDKFNKAIGSMRTAAKGLDDIATQFQDIQAKKAGAASGSPKAEKELSERPKGPALEQLELDHLVGQFKRPDGEFNMEEVEAHGDLEAVLELFTELTELSEGQKNIGAEALGRSTEDVAEEISETQTKKASNAPGDPKAAEEPCRKPKDVWAEASGEPKAAKELFEEPKGLETEASGDPEAVEGQPKKAKAPVLEEPNLPENQFLGPDGQVNMEVVKAYGEDGAGLKFIRKLVAQVEGPKDLGAEDLGAESPRRSRNDVADKTADMPAKIAGKAPGYPRTAEKPSEKPKATEGEASSDPEAAKELFEEPKGLETEASGDPEAAKKLSEGPKTPGDEPDFTEFGELLLSNGQRNMNFVKKLGGDEGVWKVFKALDELSKGIIPGDEGLELVSIVSTEIAHLRARKAGKTPDDRKAIEEPSGKPKEAGAEVPGDPEAVKKLSEGPKDLWAEASGDPEAVKELSEGPKDLGAEASGDLNAAEGPSEWTEEALLTDATEAMGNLQAAQEFLQGPQDPGAREVIERLGGPKEWLAWSGGPKDAVSLVQWHFELGKKTSAIEAAQASGGSKAAEGLPKEPKDPGAAGASEASGLQEVAEKPSEGPNDPVEDIRQEIEDMVGKTGPQIMFEAIATLEEPAIKEAVTKLLMEDLKRWESIGTAEAAEAPGDTKAAGKPSKGPKDTSAADLVEQYGFPVTLKELTHLRAVAEEILGGKALQLTNILREQVERWGSTPAAEAAETPGDPKAAEKLSEGPKGTSAREATKASERSATVKELLQGEKDSWDPKVVAELGRKEVVEALQRSSPELTGTWATVAAGQSSDPRAASAGEPSDPAKGKGKGKEKTTRLSSDPPKGKEKKKVTWLPFDPVRELPSVKDLVPSADPKRESSKAGESSVASKPPVYTAEASVADVTGRGDQDKKEAGWKPVLSKKEKKKEKSAGETSDPLKGKENEKEKATRLPSDPPKGKGKEKATGLPFDPVKDFPRVGDLVSSTDAKPEGSKAEDSSVASKPPMYTAEASVADIMGLGDQDKKEEGWKPVLLKKEKKKEKSAGEASDPPKGEEKEKEKATRLPSDPPKGKGKEKATGLPFDPVKDLPPVKGLVSSTDAKPKGSKAEDSSVASNPPMYTAEASVADIMGLGDEDKKEEGKPALSKNWKKSKKPKGG</sequence>
<feature type="region of interest" description="Disordered" evidence="1">
    <location>
        <begin position="1"/>
        <end position="97"/>
    </location>
</feature>
<feature type="compositionally biased region" description="Basic and acidic residues" evidence="1">
    <location>
        <begin position="576"/>
        <end position="589"/>
    </location>
</feature>
<feature type="region of interest" description="Disordered" evidence="1">
    <location>
        <begin position="154"/>
        <end position="219"/>
    </location>
</feature>
<dbReference type="Proteomes" id="UP000799640">
    <property type="component" value="Unassembled WGS sequence"/>
</dbReference>
<name>A0A6G1HVF2_9PEZI</name>
<feature type="compositionally biased region" description="Polar residues" evidence="1">
    <location>
        <begin position="1213"/>
        <end position="1233"/>
    </location>
</feature>
<keyword evidence="3" id="KW-1185">Reference proteome</keyword>
<feature type="compositionally biased region" description="Low complexity" evidence="1">
    <location>
        <begin position="158"/>
        <end position="168"/>
    </location>
</feature>
<feature type="region of interest" description="Disordered" evidence="1">
    <location>
        <begin position="311"/>
        <end position="416"/>
    </location>
</feature>
<feature type="compositionally biased region" description="Basic and acidic residues" evidence="1">
    <location>
        <begin position="697"/>
        <end position="709"/>
    </location>
</feature>
<feature type="compositionally biased region" description="Basic and acidic residues" evidence="1">
    <location>
        <begin position="668"/>
        <end position="681"/>
    </location>
</feature>
<feature type="compositionally biased region" description="Basic residues" evidence="1">
    <location>
        <begin position="1566"/>
        <end position="1576"/>
    </location>
</feature>
<organism evidence="2 3">
    <name type="scientific">Trichodelitschia bisporula</name>
    <dbReference type="NCBI Taxonomy" id="703511"/>
    <lineage>
        <taxon>Eukaryota</taxon>
        <taxon>Fungi</taxon>
        <taxon>Dikarya</taxon>
        <taxon>Ascomycota</taxon>
        <taxon>Pezizomycotina</taxon>
        <taxon>Dothideomycetes</taxon>
        <taxon>Dothideomycetes incertae sedis</taxon>
        <taxon>Phaeotrichales</taxon>
        <taxon>Phaeotrichaceae</taxon>
        <taxon>Trichodelitschia</taxon>
    </lineage>
</organism>
<proteinExistence type="predicted"/>
<feature type="region of interest" description="Disordered" evidence="1">
    <location>
        <begin position="1142"/>
        <end position="1198"/>
    </location>
</feature>
<evidence type="ECO:0000313" key="3">
    <source>
        <dbReference type="Proteomes" id="UP000799640"/>
    </source>
</evidence>
<feature type="compositionally biased region" description="Basic and acidic residues" evidence="1">
    <location>
        <begin position="1347"/>
        <end position="1369"/>
    </location>
</feature>
<feature type="compositionally biased region" description="Basic and acidic residues" evidence="1">
    <location>
        <begin position="1407"/>
        <end position="1416"/>
    </location>
</feature>
<evidence type="ECO:0000256" key="1">
    <source>
        <dbReference type="SAM" id="MobiDB-lite"/>
    </source>
</evidence>
<accession>A0A6G1HVF2</accession>
<feature type="compositionally biased region" description="Low complexity" evidence="1">
    <location>
        <begin position="449"/>
        <end position="458"/>
    </location>
</feature>
<feature type="compositionally biased region" description="Basic and acidic residues" evidence="1">
    <location>
        <begin position="1519"/>
        <end position="1528"/>
    </location>
</feature>
<feature type="compositionally biased region" description="Basic and acidic residues" evidence="1">
    <location>
        <begin position="1459"/>
        <end position="1481"/>
    </location>
</feature>
<evidence type="ECO:0000313" key="2">
    <source>
        <dbReference type="EMBL" id="KAF2399715.1"/>
    </source>
</evidence>
<feature type="compositionally biased region" description="Basic and acidic residues" evidence="1">
    <location>
        <begin position="717"/>
        <end position="730"/>
    </location>
</feature>
<reference evidence="2" key="1">
    <citation type="journal article" date="2020" name="Stud. Mycol.">
        <title>101 Dothideomycetes genomes: a test case for predicting lifestyles and emergence of pathogens.</title>
        <authorList>
            <person name="Haridas S."/>
            <person name="Albert R."/>
            <person name="Binder M."/>
            <person name="Bloem J."/>
            <person name="Labutti K."/>
            <person name="Salamov A."/>
            <person name="Andreopoulos B."/>
            <person name="Baker S."/>
            <person name="Barry K."/>
            <person name="Bills G."/>
            <person name="Bluhm B."/>
            <person name="Cannon C."/>
            <person name="Castanera R."/>
            <person name="Culley D."/>
            <person name="Daum C."/>
            <person name="Ezra D."/>
            <person name="Gonzalez J."/>
            <person name="Henrissat B."/>
            <person name="Kuo A."/>
            <person name="Liang C."/>
            <person name="Lipzen A."/>
            <person name="Lutzoni F."/>
            <person name="Magnuson J."/>
            <person name="Mondo S."/>
            <person name="Nolan M."/>
            <person name="Ohm R."/>
            <person name="Pangilinan J."/>
            <person name="Park H.-J."/>
            <person name="Ramirez L."/>
            <person name="Alfaro M."/>
            <person name="Sun H."/>
            <person name="Tritt A."/>
            <person name="Yoshinaga Y."/>
            <person name="Zwiers L.-H."/>
            <person name="Turgeon B."/>
            <person name="Goodwin S."/>
            <person name="Spatafora J."/>
            <person name="Crous P."/>
            <person name="Grigoriev I."/>
        </authorList>
    </citation>
    <scope>NUCLEOTIDE SEQUENCE</scope>
    <source>
        <strain evidence="2">CBS 262.69</strain>
    </source>
</reference>
<feature type="region of interest" description="Disordered" evidence="1">
    <location>
        <begin position="530"/>
        <end position="624"/>
    </location>
</feature>
<protein>
    <submittedName>
        <fullName evidence="2">Uncharacterized protein</fullName>
    </submittedName>
</protein>
<feature type="compositionally biased region" description="Basic and acidic residues" evidence="1">
    <location>
        <begin position="824"/>
        <end position="843"/>
    </location>
</feature>
<feature type="region of interest" description="Disordered" evidence="1">
    <location>
        <begin position="818"/>
        <end position="899"/>
    </location>
</feature>